<dbReference type="AlphaFoldDB" id="A0A1L0BPH4"/>
<gene>
    <name evidence="1" type="ORF">SAMEA4029009_CIC11G00000004288</name>
</gene>
<protein>
    <submittedName>
        <fullName evidence="1">CIC11C00000004288</fullName>
    </submittedName>
</protein>
<name>A0A1L0BPH4_9ASCO</name>
<reference evidence="1 2" key="1">
    <citation type="submission" date="2016-10" db="EMBL/GenBank/DDBJ databases">
        <authorList>
            <person name="de Groot N.N."/>
        </authorList>
    </citation>
    <scope>NUCLEOTIDE SEQUENCE [LARGE SCALE GENOMIC DNA]</scope>
    <source>
        <strain evidence="1 2">PYCC 4715</strain>
    </source>
</reference>
<dbReference type="EMBL" id="LT635766">
    <property type="protein sequence ID" value="SGZ53265.1"/>
    <property type="molecule type" value="Genomic_DNA"/>
</dbReference>
<evidence type="ECO:0000313" key="2">
    <source>
        <dbReference type="Proteomes" id="UP000182259"/>
    </source>
</evidence>
<accession>A0A1L0BPH4</accession>
<dbReference type="Proteomes" id="UP000182259">
    <property type="component" value="Chromosome III"/>
</dbReference>
<evidence type="ECO:0000313" key="1">
    <source>
        <dbReference type="EMBL" id="SGZ53265.1"/>
    </source>
</evidence>
<sequence length="81" mass="8867">MHQISEGSGASVRIISVVTYADKPIVQAVNVRVGGLNSPNMAPPSLKLCRGSQRPLDLPHFFCDKLVEYLLKLTKLQLVAH</sequence>
<organism evidence="1 2">
    <name type="scientific">Sungouiella intermedia</name>
    <dbReference type="NCBI Taxonomy" id="45354"/>
    <lineage>
        <taxon>Eukaryota</taxon>
        <taxon>Fungi</taxon>
        <taxon>Dikarya</taxon>
        <taxon>Ascomycota</taxon>
        <taxon>Saccharomycotina</taxon>
        <taxon>Pichiomycetes</taxon>
        <taxon>Metschnikowiaceae</taxon>
        <taxon>Sungouiella</taxon>
    </lineage>
</organism>
<proteinExistence type="predicted"/>